<keyword evidence="4" id="KW-0663">Pyridoxal phosphate</keyword>
<keyword evidence="3 8" id="KW-0808">Transferase</keyword>
<organism evidence="8 9">
    <name type="scientific">Eiseniibacteriota bacterium</name>
    <dbReference type="NCBI Taxonomy" id="2212470"/>
    <lineage>
        <taxon>Bacteria</taxon>
        <taxon>Candidatus Eiseniibacteriota</taxon>
    </lineage>
</organism>
<reference evidence="8 9" key="1">
    <citation type="submission" date="2020-03" db="EMBL/GenBank/DDBJ databases">
        <title>Metabolic flexibility allows generalist bacteria to become dominant in a frequently disturbed ecosystem.</title>
        <authorList>
            <person name="Chen Y.-J."/>
            <person name="Leung P.M."/>
            <person name="Bay S.K."/>
            <person name="Hugenholtz P."/>
            <person name="Kessler A.J."/>
            <person name="Shelley G."/>
            <person name="Waite D.W."/>
            <person name="Cook P.L."/>
            <person name="Greening C."/>
        </authorList>
    </citation>
    <scope>NUCLEOTIDE SEQUENCE [LARGE SCALE GENOMIC DNA]</scope>
    <source>
        <strain evidence="8">SS_bin_28</strain>
    </source>
</reference>
<evidence type="ECO:0000256" key="3">
    <source>
        <dbReference type="ARBA" id="ARBA00022679"/>
    </source>
</evidence>
<dbReference type="Gene3D" id="3.90.1150.180">
    <property type="match status" value="1"/>
</dbReference>
<evidence type="ECO:0000313" key="8">
    <source>
        <dbReference type="EMBL" id="NNF05445.1"/>
    </source>
</evidence>
<dbReference type="EC" id="2.9.1.1" evidence="8"/>
<dbReference type="PANTHER" id="PTHR32328:SF0">
    <property type="entry name" value="L-SERYL-TRNA(SEC) SELENIUM TRANSFERASE"/>
    <property type="match status" value="1"/>
</dbReference>
<comment type="cofactor">
    <cofactor evidence="1">
        <name>pyridoxal 5'-phosphate</name>
        <dbReference type="ChEBI" id="CHEBI:597326"/>
    </cofactor>
</comment>
<dbReference type="AlphaFoldDB" id="A0A7Y2E8R2"/>
<dbReference type="InterPro" id="IPR015424">
    <property type="entry name" value="PyrdxlP-dep_Trfase"/>
</dbReference>
<dbReference type="HAMAP" id="MF_00423">
    <property type="entry name" value="SelA"/>
    <property type="match status" value="1"/>
</dbReference>
<evidence type="ECO:0000256" key="5">
    <source>
        <dbReference type="ARBA" id="ARBA00022917"/>
    </source>
</evidence>
<dbReference type="Proteomes" id="UP000547674">
    <property type="component" value="Unassembled WGS sequence"/>
</dbReference>
<dbReference type="InterPro" id="IPR015421">
    <property type="entry name" value="PyrdxlP-dep_Trfase_major"/>
</dbReference>
<dbReference type="SUPFAM" id="SSF53383">
    <property type="entry name" value="PLP-dependent transferases"/>
    <property type="match status" value="1"/>
</dbReference>
<protein>
    <submittedName>
        <fullName evidence="8">L-seryl-tRNA(Sec) selenium transferase</fullName>
        <ecNumber evidence="8">2.9.1.1</ecNumber>
    </submittedName>
</protein>
<evidence type="ECO:0000313" key="9">
    <source>
        <dbReference type="Proteomes" id="UP000547674"/>
    </source>
</evidence>
<dbReference type="PANTHER" id="PTHR32328">
    <property type="entry name" value="L-SERYL-TRNA(SEC) SELENIUM TRANSFERASE"/>
    <property type="match status" value="1"/>
</dbReference>
<dbReference type="Pfam" id="PF03841">
    <property type="entry name" value="SelA"/>
    <property type="match status" value="1"/>
</dbReference>
<gene>
    <name evidence="8" type="primary">selA</name>
    <name evidence="8" type="ORF">HKN21_01665</name>
</gene>
<keyword evidence="5" id="KW-0648">Protein biosynthesis</keyword>
<comment type="similarity">
    <text evidence="7">Belongs to the SelA family.</text>
</comment>
<sequence length="243" mass="26499">MEPKLQEQLRSLPGIDRVADQLDELPLDVGLKTALVRRVVERIRQEIRTGSSSRFEERDLSAEGVANQVRAYYQDLTQLRPQVVINATGVLVHTNLGRSPLSPKAVQHIAALGGKYSDLEFDLQSGGRGSRQSHVTELLCLLTGAEDALVVNNCAAAVYLMLAGLSHDKEVVISRGELVEIGGSFRIPDVLRHSGAKLREVGTTNRTHLKDFVEAITGDTGLLLQVHTSNYRVEGFTAAVPLS</sequence>
<feature type="non-terminal residue" evidence="8">
    <location>
        <position position="243"/>
    </location>
</feature>
<evidence type="ECO:0000256" key="2">
    <source>
        <dbReference type="ARBA" id="ARBA00022490"/>
    </source>
</evidence>
<keyword evidence="6" id="KW-0711">Selenium</keyword>
<name>A0A7Y2E8R2_UNCEI</name>
<dbReference type="EMBL" id="JABDJR010000059">
    <property type="protein sequence ID" value="NNF05445.1"/>
    <property type="molecule type" value="Genomic_DNA"/>
</dbReference>
<dbReference type="GO" id="GO:0004125">
    <property type="term" value="F:L-seryl-tRNA(Sec) selenium transferase activity"/>
    <property type="evidence" value="ECO:0007669"/>
    <property type="project" value="UniProtKB-EC"/>
</dbReference>
<dbReference type="InterPro" id="IPR018319">
    <property type="entry name" value="SelA-like"/>
</dbReference>
<comment type="caution">
    <text evidence="8">The sequence shown here is derived from an EMBL/GenBank/DDBJ whole genome shotgun (WGS) entry which is preliminary data.</text>
</comment>
<evidence type="ECO:0000256" key="6">
    <source>
        <dbReference type="ARBA" id="ARBA00023266"/>
    </source>
</evidence>
<dbReference type="Gene3D" id="3.40.640.10">
    <property type="entry name" value="Type I PLP-dependent aspartate aminotransferase-like (Major domain)"/>
    <property type="match status" value="1"/>
</dbReference>
<accession>A0A7Y2E8R2</accession>
<dbReference type="GO" id="GO:0001514">
    <property type="term" value="P:selenocysteine incorporation"/>
    <property type="evidence" value="ECO:0007669"/>
    <property type="project" value="InterPro"/>
</dbReference>
<dbReference type="InterPro" id="IPR004534">
    <property type="entry name" value="SelA_trans"/>
</dbReference>
<dbReference type="GO" id="GO:0005737">
    <property type="term" value="C:cytoplasm"/>
    <property type="evidence" value="ECO:0007669"/>
    <property type="project" value="InterPro"/>
</dbReference>
<keyword evidence="2" id="KW-0963">Cytoplasm</keyword>
<evidence type="ECO:0000256" key="1">
    <source>
        <dbReference type="ARBA" id="ARBA00001933"/>
    </source>
</evidence>
<proteinExistence type="inferred from homology"/>
<dbReference type="NCBIfam" id="TIGR00474">
    <property type="entry name" value="selA"/>
    <property type="match status" value="1"/>
</dbReference>
<evidence type="ECO:0000256" key="4">
    <source>
        <dbReference type="ARBA" id="ARBA00022898"/>
    </source>
</evidence>
<evidence type="ECO:0000256" key="7">
    <source>
        <dbReference type="ARBA" id="ARBA00044507"/>
    </source>
</evidence>